<dbReference type="OrthoDB" id="7843221at2759"/>
<accession>B3N117</accession>
<gene>
    <name evidence="1" type="primary">Dana\GF15964</name>
    <name evidence="1" type="synonym">dana_GLEANR_17058</name>
    <name evidence="1" type="ORF">GF15964</name>
</gene>
<dbReference type="AlphaFoldDB" id="B3N117"/>
<sequence>MVELRKPVRMFRIIKAFLTALYNDRFCWTFIKSYGLFALAIPIAKAFDGYELLPRVAPPSF</sequence>
<dbReference type="EMBL" id="CH902650">
    <property type="protein sequence ID" value="EDV30052.1"/>
    <property type="molecule type" value="Genomic_DNA"/>
</dbReference>
<dbReference type="HOGENOM" id="CLU_211164_0_0_1"/>
<dbReference type="KEGG" id="dan:6498765"/>
<name>B3N117_DROAN</name>
<dbReference type="Proteomes" id="UP000007801">
    <property type="component" value="Unassembled WGS sequence"/>
</dbReference>
<evidence type="ECO:0000313" key="2">
    <source>
        <dbReference type="Proteomes" id="UP000007801"/>
    </source>
</evidence>
<dbReference type="GeneID" id="6498765"/>
<dbReference type="OMA" id="YNDHFCW"/>
<reference evidence="1 2" key="1">
    <citation type="journal article" date="2007" name="Nature">
        <title>Evolution of genes and genomes on the Drosophila phylogeny.</title>
        <authorList>
            <consortium name="Drosophila 12 Genomes Consortium"/>
            <person name="Clark A.G."/>
            <person name="Eisen M.B."/>
            <person name="Smith D.R."/>
            <person name="Bergman C.M."/>
            <person name="Oliver B."/>
            <person name="Markow T.A."/>
            <person name="Kaufman T.C."/>
            <person name="Kellis M."/>
            <person name="Gelbart W."/>
            <person name="Iyer V.N."/>
            <person name="Pollard D.A."/>
            <person name="Sackton T.B."/>
            <person name="Larracuente A.M."/>
            <person name="Singh N.D."/>
            <person name="Abad J.P."/>
            <person name="Abt D.N."/>
            <person name="Adryan B."/>
            <person name="Aguade M."/>
            <person name="Akashi H."/>
            <person name="Anderson W.W."/>
            <person name="Aquadro C.F."/>
            <person name="Ardell D.H."/>
            <person name="Arguello R."/>
            <person name="Artieri C.G."/>
            <person name="Barbash D.A."/>
            <person name="Barker D."/>
            <person name="Barsanti P."/>
            <person name="Batterham P."/>
            <person name="Batzoglou S."/>
            <person name="Begun D."/>
            <person name="Bhutkar A."/>
            <person name="Blanco E."/>
            <person name="Bosak S.A."/>
            <person name="Bradley R.K."/>
            <person name="Brand A.D."/>
            <person name="Brent M.R."/>
            <person name="Brooks A.N."/>
            <person name="Brown R.H."/>
            <person name="Butlin R.K."/>
            <person name="Caggese C."/>
            <person name="Calvi B.R."/>
            <person name="Bernardo de Carvalho A."/>
            <person name="Caspi A."/>
            <person name="Castrezana S."/>
            <person name="Celniker S.E."/>
            <person name="Chang J.L."/>
            <person name="Chapple C."/>
            <person name="Chatterji S."/>
            <person name="Chinwalla A."/>
            <person name="Civetta A."/>
            <person name="Clifton S.W."/>
            <person name="Comeron J.M."/>
            <person name="Costello J.C."/>
            <person name="Coyne J.A."/>
            <person name="Daub J."/>
            <person name="David R.G."/>
            <person name="Delcher A.L."/>
            <person name="Delehaunty K."/>
            <person name="Do C.B."/>
            <person name="Ebling H."/>
            <person name="Edwards K."/>
            <person name="Eickbush T."/>
            <person name="Evans J.D."/>
            <person name="Filipski A."/>
            <person name="Findeiss S."/>
            <person name="Freyhult E."/>
            <person name="Fulton L."/>
            <person name="Fulton R."/>
            <person name="Garcia A.C."/>
            <person name="Gardiner A."/>
            <person name="Garfield D.A."/>
            <person name="Garvin B.E."/>
            <person name="Gibson G."/>
            <person name="Gilbert D."/>
            <person name="Gnerre S."/>
            <person name="Godfrey J."/>
            <person name="Good R."/>
            <person name="Gotea V."/>
            <person name="Gravely B."/>
            <person name="Greenberg A.J."/>
            <person name="Griffiths-Jones S."/>
            <person name="Gross S."/>
            <person name="Guigo R."/>
            <person name="Gustafson E.A."/>
            <person name="Haerty W."/>
            <person name="Hahn M.W."/>
            <person name="Halligan D.L."/>
            <person name="Halpern A.L."/>
            <person name="Halter G.M."/>
            <person name="Han M.V."/>
            <person name="Heger A."/>
            <person name="Hillier L."/>
            <person name="Hinrichs A.S."/>
            <person name="Holmes I."/>
            <person name="Hoskins R.A."/>
            <person name="Hubisz M.J."/>
            <person name="Hultmark D."/>
            <person name="Huntley M.A."/>
            <person name="Jaffe D.B."/>
            <person name="Jagadeeshan S."/>
            <person name="Jeck W.R."/>
            <person name="Johnson J."/>
            <person name="Jones C.D."/>
            <person name="Jordan W.C."/>
            <person name="Karpen G.H."/>
            <person name="Kataoka E."/>
            <person name="Keightley P.D."/>
            <person name="Kheradpour P."/>
            <person name="Kirkness E.F."/>
            <person name="Koerich L.B."/>
            <person name="Kristiansen K."/>
            <person name="Kudrna D."/>
            <person name="Kulathinal R.J."/>
            <person name="Kumar S."/>
            <person name="Kwok R."/>
            <person name="Lander E."/>
            <person name="Langley C.H."/>
            <person name="Lapoint R."/>
            <person name="Lazzaro B.P."/>
            <person name="Lee S.J."/>
            <person name="Levesque L."/>
            <person name="Li R."/>
            <person name="Lin C.F."/>
            <person name="Lin M.F."/>
            <person name="Lindblad-Toh K."/>
            <person name="Llopart A."/>
            <person name="Long M."/>
            <person name="Low L."/>
            <person name="Lozovsky E."/>
            <person name="Lu J."/>
            <person name="Luo M."/>
            <person name="Machado C.A."/>
            <person name="Makalowski W."/>
            <person name="Marzo M."/>
            <person name="Matsuda M."/>
            <person name="Matzkin L."/>
            <person name="McAllister B."/>
            <person name="McBride C.S."/>
            <person name="McKernan B."/>
            <person name="McKernan K."/>
            <person name="Mendez-Lago M."/>
            <person name="Minx P."/>
            <person name="Mollenhauer M.U."/>
            <person name="Montooth K."/>
            <person name="Mount S.M."/>
            <person name="Mu X."/>
            <person name="Myers E."/>
            <person name="Negre B."/>
            <person name="Newfeld S."/>
            <person name="Nielsen R."/>
            <person name="Noor M.A."/>
            <person name="O'Grady P."/>
            <person name="Pachter L."/>
            <person name="Papaceit M."/>
            <person name="Parisi M.J."/>
            <person name="Parisi M."/>
            <person name="Parts L."/>
            <person name="Pedersen J.S."/>
            <person name="Pesole G."/>
            <person name="Phillippy A.M."/>
            <person name="Ponting C.P."/>
            <person name="Pop M."/>
            <person name="Porcelli D."/>
            <person name="Powell J.R."/>
            <person name="Prohaska S."/>
            <person name="Pruitt K."/>
            <person name="Puig M."/>
            <person name="Quesneville H."/>
            <person name="Ram K.R."/>
            <person name="Rand D."/>
            <person name="Rasmussen M.D."/>
            <person name="Reed L.K."/>
            <person name="Reenan R."/>
            <person name="Reily A."/>
            <person name="Remington K.A."/>
            <person name="Rieger T.T."/>
            <person name="Ritchie M.G."/>
            <person name="Robin C."/>
            <person name="Rogers Y.H."/>
            <person name="Rohde C."/>
            <person name="Rozas J."/>
            <person name="Rubenfield M.J."/>
            <person name="Ruiz A."/>
            <person name="Russo S."/>
            <person name="Salzberg S.L."/>
            <person name="Sanchez-Gracia A."/>
            <person name="Saranga D.J."/>
            <person name="Sato H."/>
            <person name="Schaeffer S.W."/>
            <person name="Schatz M.C."/>
            <person name="Schlenke T."/>
            <person name="Schwartz R."/>
            <person name="Segarra C."/>
            <person name="Singh R.S."/>
            <person name="Sirot L."/>
            <person name="Sirota M."/>
            <person name="Sisneros N.B."/>
            <person name="Smith C.D."/>
            <person name="Smith T.F."/>
            <person name="Spieth J."/>
            <person name="Stage D.E."/>
            <person name="Stark A."/>
            <person name="Stephan W."/>
            <person name="Strausberg R.L."/>
            <person name="Strempel S."/>
            <person name="Sturgill D."/>
            <person name="Sutton G."/>
            <person name="Sutton G.G."/>
            <person name="Tao W."/>
            <person name="Teichmann S."/>
            <person name="Tobari Y.N."/>
            <person name="Tomimura Y."/>
            <person name="Tsolas J.M."/>
            <person name="Valente V.L."/>
            <person name="Venter E."/>
            <person name="Venter J.C."/>
            <person name="Vicario S."/>
            <person name="Vieira F.G."/>
            <person name="Vilella A.J."/>
            <person name="Villasante A."/>
            <person name="Walenz B."/>
            <person name="Wang J."/>
            <person name="Wasserman M."/>
            <person name="Watts T."/>
            <person name="Wilson D."/>
            <person name="Wilson R.K."/>
            <person name="Wing R.A."/>
            <person name="Wolfner M.F."/>
            <person name="Wong A."/>
            <person name="Wong G.K."/>
            <person name="Wu C.I."/>
            <person name="Wu G."/>
            <person name="Yamamoto D."/>
            <person name="Yang H.P."/>
            <person name="Yang S.P."/>
            <person name="Yorke J.A."/>
            <person name="Yoshida K."/>
            <person name="Zdobnov E."/>
            <person name="Zhang P."/>
            <person name="Zhang Y."/>
            <person name="Zimin A.V."/>
            <person name="Baldwin J."/>
            <person name="Abdouelleil A."/>
            <person name="Abdulkadir J."/>
            <person name="Abebe A."/>
            <person name="Abera B."/>
            <person name="Abreu J."/>
            <person name="Acer S.C."/>
            <person name="Aftuck L."/>
            <person name="Alexander A."/>
            <person name="An P."/>
            <person name="Anderson E."/>
            <person name="Anderson S."/>
            <person name="Arachi H."/>
            <person name="Azer M."/>
            <person name="Bachantsang P."/>
            <person name="Barry A."/>
            <person name="Bayul T."/>
            <person name="Berlin A."/>
            <person name="Bessette D."/>
            <person name="Bloom T."/>
            <person name="Blye J."/>
            <person name="Boguslavskiy L."/>
            <person name="Bonnet C."/>
            <person name="Boukhgalter B."/>
            <person name="Bourzgui I."/>
            <person name="Brown A."/>
            <person name="Cahill P."/>
            <person name="Channer S."/>
            <person name="Cheshatsang Y."/>
            <person name="Chuda L."/>
            <person name="Citroen M."/>
            <person name="Collymore A."/>
            <person name="Cooke P."/>
            <person name="Costello M."/>
            <person name="D'Aco K."/>
            <person name="Daza R."/>
            <person name="De Haan G."/>
            <person name="DeGray S."/>
            <person name="DeMaso C."/>
            <person name="Dhargay N."/>
            <person name="Dooley K."/>
            <person name="Dooley E."/>
            <person name="Doricent M."/>
            <person name="Dorje P."/>
            <person name="Dorjee K."/>
            <person name="Dupes A."/>
            <person name="Elong R."/>
            <person name="Falk J."/>
            <person name="Farina A."/>
            <person name="Faro S."/>
            <person name="Ferguson D."/>
            <person name="Fisher S."/>
            <person name="Foley C.D."/>
            <person name="Franke A."/>
            <person name="Friedrich D."/>
            <person name="Gadbois L."/>
            <person name="Gearin G."/>
            <person name="Gearin C.R."/>
            <person name="Giannoukos G."/>
            <person name="Goode T."/>
            <person name="Graham J."/>
            <person name="Grandbois E."/>
            <person name="Grewal S."/>
            <person name="Gyaltsen K."/>
            <person name="Hafez N."/>
            <person name="Hagos B."/>
            <person name="Hall J."/>
            <person name="Henson C."/>
            <person name="Hollinger A."/>
            <person name="Honan T."/>
            <person name="Huard M.D."/>
            <person name="Hughes L."/>
            <person name="Hurhula B."/>
            <person name="Husby M.E."/>
            <person name="Kamat A."/>
            <person name="Kanga B."/>
            <person name="Kashin S."/>
            <person name="Khazanovich D."/>
            <person name="Kisner P."/>
            <person name="Lance K."/>
            <person name="Lara M."/>
            <person name="Lee W."/>
            <person name="Lennon N."/>
            <person name="Letendre F."/>
            <person name="LeVine R."/>
            <person name="Lipovsky A."/>
            <person name="Liu X."/>
            <person name="Liu J."/>
            <person name="Liu S."/>
            <person name="Lokyitsang T."/>
            <person name="Lokyitsang Y."/>
            <person name="Lubonja R."/>
            <person name="Lui A."/>
            <person name="MacDonald P."/>
            <person name="Magnisalis V."/>
            <person name="Maru K."/>
            <person name="Matthews C."/>
            <person name="McCusker W."/>
            <person name="McDonough S."/>
            <person name="Mehta T."/>
            <person name="Meldrim J."/>
            <person name="Meneus L."/>
            <person name="Mihai O."/>
            <person name="Mihalev A."/>
            <person name="Mihova T."/>
            <person name="Mittelman R."/>
            <person name="Mlenga V."/>
            <person name="Montmayeur A."/>
            <person name="Mulrain L."/>
            <person name="Navidi A."/>
            <person name="Naylor J."/>
            <person name="Negash T."/>
            <person name="Nguyen T."/>
            <person name="Nguyen N."/>
            <person name="Nicol R."/>
            <person name="Norbu C."/>
            <person name="Norbu N."/>
            <person name="Novod N."/>
            <person name="O'Neill B."/>
            <person name="Osman S."/>
            <person name="Markiewicz E."/>
            <person name="Oyono O.L."/>
            <person name="Patti C."/>
            <person name="Phunkhang P."/>
            <person name="Pierre F."/>
            <person name="Priest M."/>
            <person name="Raghuraman S."/>
            <person name="Rege F."/>
            <person name="Reyes R."/>
            <person name="Rise C."/>
            <person name="Rogov P."/>
            <person name="Ross K."/>
            <person name="Ryan E."/>
            <person name="Settipalli S."/>
            <person name="Shea T."/>
            <person name="Sherpa N."/>
            <person name="Shi L."/>
            <person name="Shih D."/>
            <person name="Sparrow T."/>
            <person name="Spaulding J."/>
            <person name="Stalker J."/>
            <person name="Stange-Thomann N."/>
            <person name="Stavropoulos S."/>
            <person name="Stone C."/>
            <person name="Strader C."/>
            <person name="Tesfaye S."/>
            <person name="Thomson T."/>
            <person name="Thoulutsang Y."/>
            <person name="Thoulutsang D."/>
            <person name="Topham K."/>
            <person name="Topping I."/>
            <person name="Tsamla T."/>
            <person name="Vassiliev H."/>
            <person name="Vo A."/>
            <person name="Wangchuk T."/>
            <person name="Wangdi T."/>
            <person name="Weiand M."/>
            <person name="Wilkinson J."/>
            <person name="Wilson A."/>
            <person name="Yadav S."/>
            <person name="Young G."/>
            <person name="Yu Q."/>
            <person name="Zembek L."/>
            <person name="Zhong D."/>
            <person name="Zimmer A."/>
            <person name="Zwirko Z."/>
            <person name="Jaffe D.B."/>
            <person name="Alvarez P."/>
            <person name="Brockman W."/>
            <person name="Butler J."/>
            <person name="Chin C."/>
            <person name="Gnerre S."/>
            <person name="Grabherr M."/>
            <person name="Kleber M."/>
            <person name="Mauceli E."/>
            <person name="MacCallum I."/>
        </authorList>
    </citation>
    <scope>NUCLEOTIDE SEQUENCE [LARGE SCALE GENOMIC DNA]</scope>
    <source>
        <strain evidence="2">Tucson 14024-0371.13</strain>
    </source>
</reference>
<protein>
    <submittedName>
        <fullName evidence="1">Uncharacterized protein</fullName>
    </submittedName>
</protein>
<keyword evidence="2" id="KW-1185">Reference proteome</keyword>
<organism evidence="1 2">
    <name type="scientific">Drosophila ananassae</name>
    <name type="common">Fruit fly</name>
    <dbReference type="NCBI Taxonomy" id="7217"/>
    <lineage>
        <taxon>Eukaryota</taxon>
        <taxon>Metazoa</taxon>
        <taxon>Ecdysozoa</taxon>
        <taxon>Arthropoda</taxon>
        <taxon>Hexapoda</taxon>
        <taxon>Insecta</taxon>
        <taxon>Pterygota</taxon>
        <taxon>Neoptera</taxon>
        <taxon>Endopterygota</taxon>
        <taxon>Diptera</taxon>
        <taxon>Brachycera</taxon>
        <taxon>Muscomorpha</taxon>
        <taxon>Ephydroidea</taxon>
        <taxon>Drosophilidae</taxon>
        <taxon>Drosophila</taxon>
        <taxon>Sophophora</taxon>
    </lineage>
</organism>
<proteinExistence type="predicted"/>
<dbReference type="InParanoid" id="B3N117"/>
<dbReference type="PhylomeDB" id="B3N117"/>
<evidence type="ECO:0000313" key="1">
    <source>
        <dbReference type="EMBL" id="EDV30052.1"/>
    </source>
</evidence>